<evidence type="ECO:0000256" key="5">
    <source>
        <dbReference type="ARBA" id="ARBA00022927"/>
    </source>
</evidence>
<dbReference type="InterPro" id="IPR044733">
    <property type="entry name" value="AP1_sigma"/>
</dbReference>
<dbReference type="Gene3D" id="3.30.450.60">
    <property type="match status" value="1"/>
</dbReference>
<accession>G0R2B9</accession>
<gene>
    <name evidence="11" type="ORF">IMG5_176750</name>
</gene>
<evidence type="ECO:0000256" key="4">
    <source>
        <dbReference type="ARBA" id="ARBA00022448"/>
    </source>
</evidence>
<dbReference type="GO" id="GO:0006886">
    <property type="term" value="P:intracellular protein transport"/>
    <property type="evidence" value="ECO:0007669"/>
    <property type="project" value="UniProtKB-UniRule"/>
</dbReference>
<dbReference type="GO" id="GO:0035615">
    <property type="term" value="F:clathrin adaptor activity"/>
    <property type="evidence" value="ECO:0007669"/>
    <property type="project" value="InterPro"/>
</dbReference>
<keyword evidence="7 9" id="KW-0472">Membrane</keyword>
<proteinExistence type="inferred from homology"/>
<evidence type="ECO:0000259" key="10">
    <source>
        <dbReference type="Pfam" id="PF01217"/>
    </source>
</evidence>
<keyword evidence="6" id="KW-0333">Golgi apparatus</keyword>
<dbReference type="STRING" id="857967.G0R2B9"/>
<dbReference type="InterPro" id="IPR011012">
    <property type="entry name" value="Longin-like_dom_sf"/>
</dbReference>
<dbReference type="Proteomes" id="UP000008983">
    <property type="component" value="Unassembled WGS sequence"/>
</dbReference>
<evidence type="ECO:0000313" key="12">
    <source>
        <dbReference type="Proteomes" id="UP000008983"/>
    </source>
</evidence>
<evidence type="ECO:0000256" key="1">
    <source>
        <dbReference type="ARBA" id="ARBA00004555"/>
    </source>
</evidence>
<dbReference type="GO" id="GO:0005829">
    <property type="term" value="C:cytosol"/>
    <property type="evidence" value="ECO:0007669"/>
    <property type="project" value="GOC"/>
</dbReference>
<dbReference type="PANTHER" id="PTHR11753">
    <property type="entry name" value="ADAPTOR COMPLEXES SMALL SUBUNIT FAMILY"/>
    <property type="match status" value="1"/>
</dbReference>
<feature type="domain" description="AP complex mu/sigma subunit" evidence="10">
    <location>
        <begin position="2"/>
        <end position="132"/>
    </location>
</feature>
<organism evidence="11 12">
    <name type="scientific">Ichthyophthirius multifiliis</name>
    <name type="common">White spot disease agent</name>
    <name type="synonym">Ich</name>
    <dbReference type="NCBI Taxonomy" id="5932"/>
    <lineage>
        <taxon>Eukaryota</taxon>
        <taxon>Sar</taxon>
        <taxon>Alveolata</taxon>
        <taxon>Ciliophora</taxon>
        <taxon>Intramacronucleata</taxon>
        <taxon>Oligohymenophorea</taxon>
        <taxon>Hymenostomatida</taxon>
        <taxon>Ophryoglenina</taxon>
        <taxon>Ichthyophthirius</taxon>
    </lineage>
</organism>
<dbReference type="SUPFAM" id="SSF64356">
    <property type="entry name" value="SNARE-like"/>
    <property type="match status" value="1"/>
</dbReference>
<dbReference type="InterPro" id="IPR016635">
    <property type="entry name" value="AP_complex_ssu"/>
</dbReference>
<dbReference type="Pfam" id="PF01217">
    <property type="entry name" value="Clat_adaptor_s"/>
    <property type="match status" value="1"/>
</dbReference>
<evidence type="ECO:0000256" key="9">
    <source>
        <dbReference type="PIRNR" id="PIRNR015588"/>
    </source>
</evidence>
<keyword evidence="8" id="KW-0968">Cytoplasmic vesicle</keyword>
<dbReference type="PIRSF" id="PIRSF015588">
    <property type="entry name" value="AP_complex_sigma"/>
    <property type="match status" value="1"/>
</dbReference>
<evidence type="ECO:0000256" key="2">
    <source>
        <dbReference type="ARBA" id="ARBA00004640"/>
    </source>
</evidence>
<evidence type="ECO:0000256" key="8">
    <source>
        <dbReference type="ARBA" id="ARBA00023329"/>
    </source>
</evidence>
<dbReference type="InParanoid" id="G0R2B9"/>
<dbReference type="RefSeq" id="XP_004027721.1">
    <property type="nucleotide sequence ID" value="XM_004027672.1"/>
</dbReference>
<dbReference type="GO" id="GO:0016482">
    <property type="term" value="P:cytosolic transport"/>
    <property type="evidence" value="ECO:0007669"/>
    <property type="project" value="UniProtKB-ARBA"/>
</dbReference>
<dbReference type="FunFam" id="3.30.450.60:FF:000007">
    <property type="entry name" value="AP complex subunit sigma"/>
    <property type="match status" value="1"/>
</dbReference>
<dbReference type="GO" id="GO:0030121">
    <property type="term" value="C:AP-1 adaptor complex"/>
    <property type="evidence" value="ECO:0007669"/>
    <property type="project" value="InterPro"/>
</dbReference>
<comment type="subcellular location">
    <subcellularLocation>
        <location evidence="2">Cytoplasmic vesicle</location>
        <location evidence="2">Clathrin-coated vesicle membrane</location>
    </subcellularLocation>
    <subcellularLocation>
        <location evidence="1">Golgi apparatus</location>
    </subcellularLocation>
</comment>
<evidence type="ECO:0000256" key="6">
    <source>
        <dbReference type="ARBA" id="ARBA00023034"/>
    </source>
</evidence>
<dbReference type="OrthoDB" id="371463at2759"/>
<comment type="similarity">
    <text evidence="3 9">Belongs to the adaptor complexes small subunit family.</text>
</comment>
<reference evidence="11 12" key="1">
    <citation type="submission" date="2011-07" db="EMBL/GenBank/DDBJ databases">
        <authorList>
            <person name="Coyne R."/>
            <person name="Brami D."/>
            <person name="Johnson J."/>
            <person name="Hostetler J."/>
            <person name="Hannick L."/>
            <person name="Clark T."/>
            <person name="Cassidy-Hanley D."/>
            <person name="Inman J."/>
        </authorList>
    </citation>
    <scope>NUCLEOTIDE SEQUENCE [LARGE SCALE GENOMIC DNA]</scope>
    <source>
        <strain evidence="11 12">G5</strain>
    </source>
</reference>
<name>G0R2B9_ICHMU</name>
<keyword evidence="5 9" id="KW-0653">Protein transport</keyword>
<dbReference type="EMBL" id="GL984252">
    <property type="protein sequence ID" value="EGR28376.1"/>
    <property type="molecule type" value="Genomic_DNA"/>
</dbReference>
<sequence>MSRQGKTRLTKWYSQSFTNKQKSKYLKEINAIVLTRSSRFCNFLEWNDYKIVYKRYASLFFITIVDKEENELSILEIIHHYVECLDKYFGNVCELDLIFNFHKAYFILDEMLISGHIMEPSKKLILKTIQSQEVYKEDNIVKSSQNQKK</sequence>
<dbReference type="eggNOG" id="KOG0934">
    <property type="taxonomic scope" value="Eukaryota"/>
</dbReference>
<dbReference type="FunCoup" id="G0R2B9">
    <property type="interactions" value="61"/>
</dbReference>
<dbReference type="InterPro" id="IPR022775">
    <property type="entry name" value="AP_mu_sigma_su"/>
</dbReference>
<evidence type="ECO:0000313" key="11">
    <source>
        <dbReference type="EMBL" id="EGR28376.1"/>
    </source>
</evidence>
<dbReference type="AlphaFoldDB" id="G0R2B9"/>
<protein>
    <recommendedName>
        <fullName evidence="9">AP complex subunit sigma</fullName>
    </recommendedName>
</protein>
<evidence type="ECO:0000256" key="3">
    <source>
        <dbReference type="ARBA" id="ARBA00006972"/>
    </source>
</evidence>
<keyword evidence="4 9" id="KW-0813">Transport</keyword>
<keyword evidence="12" id="KW-1185">Reference proteome</keyword>
<dbReference type="OMA" id="KAYHILD"/>
<dbReference type="GeneID" id="14904455"/>
<evidence type="ECO:0000256" key="7">
    <source>
        <dbReference type="ARBA" id="ARBA00023136"/>
    </source>
</evidence>
<dbReference type="CDD" id="cd14831">
    <property type="entry name" value="AP1_sigma"/>
    <property type="match status" value="1"/>
</dbReference>